<keyword evidence="6" id="KW-0694">RNA-binding</keyword>
<evidence type="ECO:0000256" key="6">
    <source>
        <dbReference type="ARBA" id="ARBA00022884"/>
    </source>
</evidence>
<dbReference type="PANTHER" id="PTHR23079:SF55">
    <property type="entry name" value="RNA-DIRECTED RNA POLYMERASE"/>
    <property type="match status" value="1"/>
</dbReference>
<evidence type="ECO:0000256" key="1">
    <source>
        <dbReference type="ARBA" id="ARBA00005762"/>
    </source>
</evidence>
<gene>
    <name evidence="11" type="ORF">FSP39_025293</name>
</gene>
<evidence type="ECO:0000256" key="4">
    <source>
        <dbReference type="ARBA" id="ARBA00022679"/>
    </source>
</evidence>
<dbReference type="GO" id="GO:0031380">
    <property type="term" value="C:nuclear RNA-directed RNA polymerase complex"/>
    <property type="evidence" value="ECO:0007669"/>
    <property type="project" value="TreeGrafter"/>
</dbReference>
<comment type="catalytic activity">
    <reaction evidence="8">
        <text>RNA(n) + a ribonucleoside 5'-triphosphate = RNA(n+1) + diphosphate</text>
        <dbReference type="Rhea" id="RHEA:21248"/>
        <dbReference type="Rhea" id="RHEA-COMP:14527"/>
        <dbReference type="Rhea" id="RHEA-COMP:17342"/>
        <dbReference type="ChEBI" id="CHEBI:33019"/>
        <dbReference type="ChEBI" id="CHEBI:61557"/>
        <dbReference type="ChEBI" id="CHEBI:140395"/>
        <dbReference type="EC" id="2.7.7.48"/>
    </reaction>
</comment>
<evidence type="ECO:0000313" key="12">
    <source>
        <dbReference type="Proteomes" id="UP001186944"/>
    </source>
</evidence>
<keyword evidence="5" id="KW-0548">Nucleotidyltransferase</keyword>
<dbReference type="Pfam" id="PF05183">
    <property type="entry name" value="RdRP"/>
    <property type="match status" value="1"/>
</dbReference>
<dbReference type="Proteomes" id="UP001186944">
    <property type="component" value="Unassembled WGS sequence"/>
</dbReference>
<keyword evidence="4" id="KW-0808">Transferase</keyword>
<organism evidence="11 12">
    <name type="scientific">Pinctada imbricata</name>
    <name type="common">Atlantic pearl-oyster</name>
    <name type="synonym">Pinctada martensii</name>
    <dbReference type="NCBI Taxonomy" id="66713"/>
    <lineage>
        <taxon>Eukaryota</taxon>
        <taxon>Metazoa</taxon>
        <taxon>Spiralia</taxon>
        <taxon>Lophotrochozoa</taxon>
        <taxon>Mollusca</taxon>
        <taxon>Bivalvia</taxon>
        <taxon>Autobranchia</taxon>
        <taxon>Pteriomorphia</taxon>
        <taxon>Pterioida</taxon>
        <taxon>Pterioidea</taxon>
        <taxon>Pteriidae</taxon>
        <taxon>Pinctada</taxon>
    </lineage>
</organism>
<name>A0AA89C865_PINIB</name>
<keyword evidence="7" id="KW-0943">RNA-mediated gene silencing</keyword>
<dbReference type="GO" id="GO:0003968">
    <property type="term" value="F:RNA-directed RNA polymerase activity"/>
    <property type="evidence" value="ECO:0007669"/>
    <property type="project" value="UniProtKB-KW"/>
</dbReference>
<comment type="similarity">
    <text evidence="1">Belongs to the RdRP family.</text>
</comment>
<evidence type="ECO:0000259" key="9">
    <source>
        <dbReference type="Pfam" id="PF05183"/>
    </source>
</evidence>
<keyword evidence="3" id="KW-0696">RNA-directed RNA polymerase</keyword>
<dbReference type="PANTHER" id="PTHR23079">
    <property type="entry name" value="RNA-DEPENDENT RNA POLYMERASE"/>
    <property type="match status" value="1"/>
</dbReference>
<dbReference type="EMBL" id="VSWD01000007">
    <property type="protein sequence ID" value="KAK3099015.1"/>
    <property type="molecule type" value="Genomic_DNA"/>
</dbReference>
<evidence type="ECO:0000313" key="11">
    <source>
        <dbReference type="EMBL" id="KAK3099015.1"/>
    </source>
</evidence>
<dbReference type="InterPro" id="IPR057596">
    <property type="entry name" value="RDRP_core"/>
</dbReference>
<evidence type="ECO:0000259" key="10">
    <source>
        <dbReference type="Pfam" id="PF26253"/>
    </source>
</evidence>
<evidence type="ECO:0000256" key="2">
    <source>
        <dbReference type="ARBA" id="ARBA00012494"/>
    </source>
</evidence>
<feature type="domain" description="RDRP C-terminal head" evidence="10">
    <location>
        <begin position="796"/>
        <end position="940"/>
    </location>
</feature>
<comment type="caution">
    <text evidence="11">The sequence shown here is derived from an EMBL/GenBank/DDBJ whole genome shotgun (WGS) entry which is preliminary data.</text>
</comment>
<dbReference type="GO" id="GO:0003723">
    <property type="term" value="F:RNA binding"/>
    <property type="evidence" value="ECO:0007669"/>
    <property type="project" value="UniProtKB-KW"/>
</dbReference>
<feature type="domain" description="RDRP core" evidence="9">
    <location>
        <begin position="207"/>
        <end position="767"/>
    </location>
</feature>
<proteinExistence type="inferred from homology"/>
<accession>A0AA89C865</accession>
<sequence>MPFDGIEKTVVVDRHSDREFLVISLKHNPLIVMSRDTDRNYPDETRLVSLDLLGVQTLGRVSALCLEISDQNSKGSSLGLLSTLRANGFRIVYSHIVTYPFKSVDLTVFERNLPSNFELRYAWNCLVSKGFKITDAILMREDKILQLIALNERNLSAQLFHDMSVEADGDILFDFQSTFESCLKELQTGSKVGLSIQNRGLYGRVVFTPTDMVIQPPEQVELNRVLRQYKKNNFLRVSLRDENFDKLIEPVPGQYDQILARMRDLLSEGLTVGGTTFYFLGSSNSQLRDHGFWFCTTNNGVSASSIRDNLGDLSQEKCVAKYVARIGLCFSSTSATVDTAKNGCDVQYIPDTERDEFCFTDGIGLMSLTLADQIASSLSLKVTPSAFQIRYGGCKGVIAKNPALGDVNALIIRKSMNKFNSPSTFIETMAHTKPAQLHLNRQIITLMSGLGVTDKVFIDLQETVLSQLANMFIDEKVAVKMLEKSLNMESRETAKATMKFRTLSAKGVTFTNDAFFESLLATIYKTKIGDLMNKSRIEVPASDGRILMGTVDETGLLKYGQVYIQYSEDTNRPQVSTEVVQGTVVIGKNPCFHPGDLRTFEAVDVPDLEHMVDCIVFPQDGPRPHPDEMSGSDLDGDMYHVCWNPDFIPPDCNKPAMDFTGEPALKIDGKITVEHITKYIIDFIRCNMVGKIANAHVVHADKEKNGIFSQNCLALAKLHSDAVDFPKTGVVPEMGKELKVETYPHFMMKKDKQSYKSTKILGKLFDECEDADRLHTKLGESSSSVVEFDEDYRHSVGYERYLTEAKEEKDQYDQQLKEIMDFYGVETEAEAVSGKIQKLRKGQGFVNVDKDDKVEISNQVKQKVLSLRKRFRTNFFQEFKGEDAITDEESKPLIYAKASAWYVVTYNLKRKPDFFSFAWATVGDLLADIKARRIPNKEREMNDPSLHKLGSSILSSKERYQQSWDGFCSKLSKENRSTGASISNILTYVLQILERNQDVIPVFLFTWSWANKNHICSGYMSVFREEQFPLLLLQVMDENGVLQDMTKRPDPSVYSRQSISNSPFSPLARDINMESQNLENNTVKVASCVLKCFEHFDSTKEKVMQSHVFHFYDPVKDGMNSVRISETKYQLLSRRLKASFYQFIHRRSVETPVLEDTVFLPRHREILFDKNEPFICERASQCYDVEVRFSVDKDQMNSNSTIKVNLKGSALDILYVKQRFQKTSTSKALYGDSDRQNLYLRRSIKVSFVGNFISNFFMVLFKDNNIIQFKPLPQRQNAQRTQNERPMNVQHTMRSCLSAIQMDHQHLFHGDIYVMFTIGHVSFKKLNRIRNRMKLDDITSTLSSTHEALLCQQVMNPGKDNIVRLFCPEAVTDNSVAEKCRFLFGEEYDREEMTTFELLLHTGQKLKLSESGDIISLLCPSITWVSHDVIDLDKMVDVRIEVISHRESSPSSILQDSGLNWLFKSNAQTGTLQELDEEYILLQGTFQNKVKAVSKKTEHVYRGRHQRDHIPQSVELVLIKSWSSDMIQDGIVTLADESSVLQIRTKMNDDYEDYVHNESDILQLAEIVKFLQT</sequence>
<keyword evidence="12" id="KW-1185">Reference proteome</keyword>
<dbReference type="GO" id="GO:0030422">
    <property type="term" value="P:siRNA processing"/>
    <property type="evidence" value="ECO:0007669"/>
    <property type="project" value="TreeGrafter"/>
</dbReference>
<protein>
    <recommendedName>
        <fullName evidence="2">RNA-directed RNA polymerase</fullName>
        <ecNumber evidence="2">2.7.7.48</ecNumber>
    </recommendedName>
</protein>
<reference evidence="11" key="1">
    <citation type="submission" date="2019-08" db="EMBL/GenBank/DDBJ databases">
        <title>The improved chromosome-level genome for the pearl oyster Pinctada fucata martensii using PacBio sequencing and Hi-C.</title>
        <authorList>
            <person name="Zheng Z."/>
        </authorList>
    </citation>
    <scope>NUCLEOTIDE SEQUENCE</scope>
    <source>
        <strain evidence="11">ZZ-2019</strain>
        <tissue evidence="11">Adductor muscle</tissue>
    </source>
</reference>
<dbReference type="InterPro" id="IPR058752">
    <property type="entry name" value="RDRP_C_head"/>
</dbReference>
<evidence type="ECO:0000256" key="5">
    <source>
        <dbReference type="ARBA" id="ARBA00022695"/>
    </source>
</evidence>
<dbReference type="InterPro" id="IPR007855">
    <property type="entry name" value="RDRP"/>
</dbReference>
<evidence type="ECO:0000256" key="8">
    <source>
        <dbReference type="ARBA" id="ARBA00048744"/>
    </source>
</evidence>
<evidence type="ECO:0000256" key="7">
    <source>
        <dbReference type="ARBA" id="ARBA00023158"/>
    </source>
</evidence>
<evidence type="ECO:0000256" key="3">
    <source>
        <dbReference type="ARBA" id="ARBA00022484"/>
    </source>
</evidence>
<dbReference type="Pfam" id="PF26253">
    <property type="entry name" value="RdRP_head"/>
    <property type="match status" value="1"/>
</dbReference>
<dbReference type="EC" id="2.7.7.48" evidence="2"/>